<name>A0A7L7LBN2_9BACT</name>
<proteinExistence type="predicted"/>
<gene>
    <name evidence="1" type="ORF">HUW48_19875</name>
</gene>
<dbReference type="KEGG" id="add:HUW48_19875"/>
<evidence type="ECO:0000313" key="1">
    <source>
        <dbReference type="EMBL" id="QMU30147.1"/>
    </source>
</evidence>
<dbReference type="RefSeq" id="WP_182412604.1">
    <property type="nucleotide sequence ID" value="NZ_CP055153.1"/>
</dbReference>
<sequence length="118" mass="13691">MRLISTITREELIELVGIVLPSDFKVNPEDWKVLDYGDEPGTAFRYDAEEYELRITWEEESPICVFIVAQGHFEALEADQLNNIQQKLQEMGFNILALGTWDSPVTEWDFDITPNLIR</sequence>
<keyword evidence="2" id="KW-1185">Reference proteome</keyword>
<evidence type="ECO:0000313" key="2">
    <source>
        <dbReference type="Proteomes" id="UP000514509"/>
    </source>
</evidence>
<organism evidence="1 2">
    <name type="scientific">Adhaeribacter radiodurans</name>
    <dbReference type="NCBI Taxonomy" id="2745197"/>
    <lineage>
        <taxon>Bacteria</taxon>
        <taxon>Pseudomonadati</taxon>
        <taxon>Bacteroidota</taxon>
        <taxon>Cytophagia</taxon>
        <taxon>Cytophagales</taxon>
        <taxon>Hymenobacteraceae</taxon>
        <taxon>Adhaeribacter</taxon>
    </lineage>
</organism>
<dbReference type="Proteomes" id="UP000514509">
    <property type="component" value="Chromosome"/>
</dbReference>
<protein>
    <submittedName>
        <fullName evidence="1">Uncharacterized protein</fullName>
    </submittedName>
</protein>
<dbReference type="AlphaFoldDB" id="A0A7L7LBN2"/>
<accession>A0A7L7LBN2</accession>
<dbReference type="EMBL" id="CP055153">
    <property type="protein sequence ID" value="QMU30147.1"/>
    <property type="molecule type" value="Genomic_DNA"/>
</dbReference>
<reference evidence="1 2" key="1">
    <citation type="submission" date="2020-08" db="EMBL/GenBank/DDBJ databases">
        <title>Adhaeribacter dokdonensis sp. nov., isolated from the rhizosphere of Elymus tsukushiensis, a plant native to the Dokdo Islands, Republic of Korea.</title>
        <authorList>
            <person name="Ghim S.Y."/>
        </authorList>
    </citation>
    <scope>NUCLEOTIDE SEQUENCE [LARGE SCALE GENOMIC DNA]</scope>
    <source>
        <strain evidence="1 2">KUDC8001</strain>
    </source>
</reference>